<dbReference type="EMBL" id="JAQOUE010000001">
    <property type="protein sequence ID" value="MDT7042586.1"/>
    <property type="molecule type" value="Genomic_DNA"/>
</dbReference>
<organism evidence="1 2">
    <name type="scientific">Candidatus Nitronereus thalassa</name>
    <dbReference type="NCBI Taxonomy" id="3020898"/>
    <lineage>
        <taxon>Bacteria</taxon>
        <taxon>Pseudomonadati</taxon>
        <taxon>Nitrospirota</taxon>
        <taxon>Nitrospiria</taxon>
        <taxon>Nitrospirales</taxon>
        <taxon>Nitrospiraceae</taxon>
        <taxon>Candidatus Nitronereus</taxon>
    </lineage>
</organism>
<evidence type="ECO:0000313" key="1">
    <source>
        <dbReference type="EMBL" id="MDT7042586.1"/>
    </source>
</evidence>
<protein>
    <recommendedName>
        <fullName evidence="3">DUF4136 domain-containing protein</fullName>
    </recommendedName>
</protein>
<name>A0ABU3K860_9BACT</name>
<dbReference type="RefSeq" id="WP_313833017.1">
    <property type="nucleotide sequence ID" value="NZ_JAQOUE010000001.1"/>
</dbReference>
<keyword evidence="2" id="KW-1185">Reference proteome</keyword>
<accession>A0ABU3K860</accession>
<reference evidence="1 2" key="1">
    <citation type="journal article" date="2023" name="ISME J.">
        <title>Cultivation and genomic characterization of novel and ubiquitous marine nitrite-oxidizing bacteria from the Nitrospirales.</title>
        <authorList>
            <person name="Mueller A.J."/>
            <person name="Daebeler A."/>
            <person name="Herbold C.W."/>
            <person name="Kirkegaard R.H."/>
            <person name="Daims H."/>
        </authorList>
    </citation>
    <scope>NUCLEOTIDE SEQUENCE [LARGE SCALE GENOMIC DNA]</scope>
    <source>
        <strain evidence="1 2">EB</strain>
    </source>
</reference>
<gene>
    <name evidence="1" type="ORF">PPG34_09485</name>
</gene>
<sequence length="170" mass="19132">MYSRISNLFFEKLLAKGYFLFLLAVILSVNGCLPQNYTPTKTSLELQAFQTKEFDTSKAVAFASTLSVFQDLGYIIESGDLESGLITGKSPTNRGFVLGGATQEYRKATGFVETIRKNMTRIRINFVDNIIASSGYGQTQRVDTPIEEPKLYQEVFEKIEKAIFVRKNID</sequence>
<dbReference type="Proteomes" id="UP001250932">
    <property type="component" value="Unassembled WGS sequence"/>
</dbReference>
<evidence type="ECO:0000313" key="2">
    <source>
        <dbReference type="Proteomes" id="UP001250932"/>
    </source>
</evidence>
<evidence type="ECO:0008006" key="3">
    <source>
        <dbReference type="Google" id="ProtNLM"/>
    </source>
</evidence>
<comment type="caution">
    <text evidence="1">The sequence shown here is derived from an EMBL/GenBank/DDBJ whole genome shotgun (WGS) entry which is preliminary data.</text>
</comment>
<proteinExistence type="predicted"/>